<reference evidence="1" key="1">
    <citation type="journal article" date="2013" name="BMC Genomics">
        <title>Unscrambling butterfly oogenesis.</title>
        <authorList>
            <person name="Carter J.M."/>
            <person name="Baker S.C."/>
            <person name="Pink R."/>
            <person name="Carter D.R."/>
            <person name="Collins A."/>
            <person name="Tomlin J."/>
            <person name="Gibbs M."/>
            <person name="Breuker C.J."/>
        </authorList>
    </citation>
    <scope>NUCLEOTIDE SEQUENCE</scope>
    <source>
        <tissue evidence="1">Ovary</tissue>
    </source>
</reference>
<proteinExistence type="predicted"/>
<protein>
    <submittedName>
        <fullName evidence="1">Uncharacterized protein</fullName>
    </submittedName>
</protein>
<accession>S4PV31</accession>
<evidence type="ECO:0000313" key="1">
    <source>
        <dbReference type="EMBL" id="JAA83312.1"/>
    </source>
</evidence>
<dbReference type="AlphaFoldDB" id="S4PV31"/>
<organism evidence="1">
    <name type="scientific">Pararge aegeria</name>
    <name type="common">speckled wood butterfly</name>
    <dbReference type="NCBI Taxonomy" id="116150"/>
    <lineage>
        <taxon>Eukaryota</taxon>
        <taxon>Metazoa</taxon>
        <taxon>Ecdysozoa</taxon>
        <taxon>Arthropoda</taxon>
        <taxon>Hexapoda</taxon>
        <taxon>Insecta</taxon>
        <taxon>Pterygota</taxon>
        <taxon>Neoptera</taxon>
        <taxon>Endopterygota</taxon>
        <taxon>Lepidoptera</taxon>
        <taxon>Glossata</taxon>
        <taxon>Ditrysia</taxon>
        <taxon>Papilionoidea</taxon>
        <taxon>Nymphalidae</taxon>
        <taxon>Satyrinae</taxon>
        <taxon>Satyrini</taxon>
        <taxon>Parargina</taxon>
        <taxon>Pararge</taxon>
    </lineage>
</organism>
<dbReference type="EMBL" id="GAIX01009248">
    <property type="protein sequence ID" value="JAA83312.1"/>
    <property type="molecule type" value="Transcribed_RNA"/>
</dbReference>
<name>S4PV31_9NEOP</name>
<reference evidence="1" key="2">
    <citation type="submission" date="2013-05" db="EMBL/GenBank/DDBJ databases">
        <authorList>
            <person name="Carter J.-M."/>
            <person name="Baker S.C."/>
            <person name="Pink R."/>
            <person name="Carter D.R.F."/>
            <person name="Collins A."/>
            <person name="Tomlin J."/>
            <person name="Gibbs M."/>
            <person name="Breuker C.J."/>
        </authorList>
    </citation>
    <scope>NUCLEOTIDE SEQUENCE</scope>
    <source>
        <tissue evidence="1">Ovary</tissue>
    </source>
</reference>
<sequence>MFVNSLRVPARKQCRSVLPQAFYCRRYGGGELNNLYTASLLCRVAELTHYIIFTHIIFMSKEISIKSLSMSL</sequence>
<feature type="non-terminal residue" evidence="1">
    <location>
        <position position="72"/>
    </location>
</feature>